<organism evidence="1 2">
    <name type="scientific">Cymbomonas tetramitiformis</name>
    <dbReference type="NCBI Taxonomy" id="36881"/>
    <lineage>
        <taxon>Eukaryota</taxon>
        <taxon>Viridiplantae</taxon>
        <taxon>Chlorophyta</taxon>
        <taxon>Pyramimonadophyceae</taxon>
        <taxon>Pyramimonadales</taxon>
        <taxon>Pyramimonadaceae</taxon>
        <taxon>Cymbomonas</taxon>
    </lineage>
</organism>
<dbReference type="AlphaFoldDB" id="A0AAE0FWD0"/>
<comment type="caution">
    <text evidence="1">The sequence shown here is derived from an EMBL/GenBank/DDBJ whole genome shotgun (WGS) entry which is preliminary data.</text>
</comment>
<dbReference type="EMBL" id="LGRX02012699">
    <property type="protein sequence ID" value="KAK3266967.1"/>
    <property type="molecule type" value="Genomic_DNA"/>
</dbReference>
<proteinExistence type="predicted"/>
<dbReference type="Proteomes" id="UP001190700">
    <property type="component" value="Unassembled WGS sequence"/>
</dbReference>
<protein>
    <submittedName>
        <fullName evidence="1">Uncharacterized protein</fullName>
    </submittedName>
</protein>
<evidence type="ECO:0000313" key="1">
    <source>
        <dbReference type="EMBL" id="KAK3266967.1"/>
    </source>
</evidence>
<name>A0AAE0FWD0_9CHLO</name>
<sequence>MNMVLAPPPKDAIANRNLAVQAHAQLCDAHVLQPYSSSACDSTTSPEVRRAAPMWSNSLPGGVQVGESGYANCTEPGAFVRMEHELQHNLASPTYVLDQSSDACDANSHPDAGIYRREANPYRSYGTASELTASTLMEKGQTEYNLVYGDVWIGLRRPRGFAGFKDQRYGACNDTGDGMTQTCAFEVVPCKTDLDARIGNEYAIVGADESGRPMVVVTQQATHPFDDANTASANAGAFITLMYGLDAWPNTVPTLPDMLDAQIRDSYLDEEHVFNTRNWLAHATTLKLSEDREAVHLTDARAGRCVRGAVSDTNHVLQVVACTDAVARCGTVSLQNSLLTSTSHVLLPVDGETESEFAERMQPDLAYDRPKMTVHRGSDPAYSKPLWQRADAEKMTNLNGDISGGTVFTRDARGVLSGETSAFNSTSGYHTRDALQSANPPGMSLSHLGATHAGFDATAVLAGGHGGLHYGTYLRALNESTYPCHNLSDGTQVFPYVWSLLEADLGVLASSGEER</sequence>
<accession>A0AAE0FWD0</accession>
<keyword evidence="2" id="KW-1185">Reference proteome</keyword>
<evidence type="ECO:0000313" key="2">
    <source>
        <dbReference type="Proteomes" id="UP001190700"/>
    </source>
</evidence>
<reference evidence="1 2" key="1">
    <citation type="journal article" date="2015" name="Genome Biol. Evol.">
        <title>Comparative Genomics of a Bacterivorous Green Alga Reveals Evolutionary Causalities and Consequences of Phago-Mixotrophic Mode of Nutrition.</title>
        <authorList>
            <person name="Burns J.A."/>
            <person name="Paasch A."/>
            <person name="Narechania A."/>
            <person name="Kim E."/>
        </authorList>
    </citation>
    <scope>NUCLEOTIDE SEQUENCE [LARGE SCALE GENOMIC DNA]</scope>
    <source>
        <strain evidence="1 2">PLY_AMNH</strain>
    </source>
</reference>
<gene>
    <name evidence="1" type="ORF">CYMTET_24445</name>
</gene>